<gene>
    <name evidence="2" type="ORF">L9F63_004230</name>
</gene>
<proteinExistence type="predicted"/>
<reference evidence="2" key="1">
    <citation type="journal article" date="2023" name="IScience">
        <title>Live-bearing cockroach genome reveals convergent evolutionary mechanisms linked to viviparity in insects and beyond.</title>
        <authorList>
            <person name="Fouks B."/>
            <person name="Harrison M.C."/>
            <person name="Mikhailova A.A."/>
            <person name="Marchal E."/>
            <person name="English S."/>
            <person name="Carruthers M."/>
            <person name="Jennings E.C."/>
            <person name="Chiamaka E.L."/>
            <person name="Frigard R.A."/>
            <person name="Pippel M."/>
            <person name="Attardo G.M."/>
            <person name="Benoit J.B."/>
            <person name="Bornberg-Bauer E."/>
            <person name="Tobe S.S."/>
        </authorList>
    </citation>
    <scope>NUCLEOTIDE SEQUENCE</scope>
    <source>
        <strain evidence="2">Stay&amp;Tobe</strain>
    </source>
</reference>
<feature type="non-terminal residue" evidence="2">
    <location>
        <position position="163"/>
    </location>
</feature>
<dbReference type="AlphaFoldDB" id="A0AAD7ZGL9"/>
<sequence>FCRGSVPTCCKSSVTEKCHSLNTRGLKKLVAAPNNIIVTNERQSDMKDKYTETDNIGTSDIIYFLFIYLFPLNLSIQLTLALGLSLIRGSLICSSIPIKRGNVGQFHANTCPKHISTREILVNARSFYPPFVPSRLGSKTVSKSKGTLTPRILRYNLAGPEGI</sequence>
<keyword evidence="1" id="KW-0472">Membrane</keyword>
<feature type="transmembrane region" description="Helical" evidence="1">
    <location>
        <begin position="61"/>
        <end position="87"/>
    </location>
</feature>
<keyword evidence="3" id="KW-1185">Reference proteome</keyword>
<feature type="non-terminal residue" evidence="2">
    <location>
        <position position="1"/>
    </location>
</feature>
<accession>A0AAD7ZGL9</accession>
<keyword evidence="1" id="KW-1133">Transmembrane helix</keyword>
<name>A0AAD7ZGL9_DIPPU</name>
<organism evidence="2 3">
    <name type="scientific">Diploptera punctata</name>
    <name type="common">Pacific beetle cockroach</name>
    <dbReference type="NCBI Taxonomy" id="6984"/>
    <lineage>
        <taxon>Eukaryota</taxon>
        <taxon>Metazoa</taxon>
        <taxon>Ecdysozoa</taxon>
        <taxon>Arthropoda</taxon>
        <taxon>Hexapoda</taxon>
        <taxon>Insecta</taxon>
        <taxon>Pterygota</taxon>
        <taxon>Neoptera</taxon>
        <taxon>Polyneoptera</taxon>
        <taxon>Dictyoptera</taxon>
        <taxon>Blattodea</taxon>
        <taxon>Blaberoidea</taxon>
        <taxon>Blaberidae</taxon>
        <taxon>Diplopterinae</taxon>
        <taxon>Diploptera</taxon>
    </lineage>
</organism>
<comment type="caution">
    <text evidence="2">The sequence shown here is derived from an EMBL/GenBank/DDBJ whole genome shotgun (WGS) entry which is preliminary data.</text>
</comment>
<keyword evidence="1" id="KW-0812">Transmembrane</keyword>
<evidence type="ECO:0000313" key="2">
    <source>
        <dbReference type="EMBL" id="KAJ9580116.1"/>
    </source>
</evidence>
<reference evidence="2" key="2">
    <citation type="submission" date="2023-05" db="EMBL/GenBank/DDBJ databases">
        <authorList>
            <person name="Fouks B."/>
        </authorList>
    </citation>
    <scope>NUCLEOTIDE SEQUENCE</scope>
    <source>
        <strain evidence="2">Stay&amp;Tobe</strain>
        <tissue evidence="2">Testes</tissue>
    </source>
</reference>
<dbReference type="EMBL" id="JASPKZ010008360">
    <property type="protein sequence ID" value="KAJ9580116.1"/>
    <property type="molecule type" value="Genomic_DNA"/>
</dbReference>
<evidence type="ECO:0000313" key="3">
    <source>
        <dbReference type="Proteomes" id="UP001233999"/>
    </source>
</evidence>
<evidence type="ECO:0000256" key="1">
    <source>
        <dbReference type="SAM" id="Phobius"/>
    </source>
</evidence>
<protein>
    <submittedName>
        <fullName evidence="2">Uncharacterized protein</fullName>
    </submittedName>
</protein>
<dbReference type="Proteomes" id="UP001233999">
    <property type="component" value="Unassembled WGS sequence"/>
</dbReference>